<comment type="caution">
    <text evidence="1">The sequence shown here is derived from an EMBL/GenBank/DDBJ whole genome shotgun (WGS) entry which is preliminary data.</text>
</comment>
<proteinExistence type="predicted"/>
<reference evidence="1" key="1">
    <citation type="journal article" date="2023" name="PLoS Negl. Trop. Dis.">
        <title>A genome sequence for Biomphalaria pfeifferi, the major vector snail for the human-infecting parasite Schistosoma mansoni.</title>
        <authorList>
            <person name="Bu L."/>
            <person name="Lu L."/>
            <person name="Laidemitt M.R."/>
            <person name="Zhang S.M."/>
            <person name="Mutuku M."/>
            <person name="Mkoji G."/>
            <person name="Steinauer M."/>
            <person name="Loker E.S."/>
        </authorList>
    </citation>
    <scope>NUCLEOTIDE SEQUENCE</scope>
    <source>
        <strain evidence="1">KasaAsao</strain>
    </source>
</reference>
<dbReference type="EMBL" id="JASAOG010000038">
    <property type="protein sequence ID" value="KAK0060007.1"/>
    <property type="molecule type" value="Genomic_DNA"/>
</dbReference>
<protein>
    <submittedName>
        <fullName evidence="1">Uncharacterized protein</fullName>
    </submittedName>
</protein>
<evidence type="ECO:0000313" key="1">
    <source>
        <dbReference type="EMBL" id="KAK0060007.1"/>
    </source>
</evidence>
<accession>A0AAD8BTX4</accession>
<sequence>HDTLYTLKSLPEGNVFSLTVRLSLSVSSSDTYHSLPVDTWGKVYNCATLLRQAYWVILLSTHEDVSVDIYHDAAFSNDLTLNRQVTF</sequence>
<keyword evidence="2" id="KW-1185">Reference proteome</keyword>
<gene>
    <name evidence="1" type="ORF">Bpfe_010535</name>
</gene>
<evidence type="ECO:0000313" key="2">
    <source>
        <dbReference type="Proteomes" id="UP001233172"/>
    </source>
</evidence>
<reference evidence="1" key="2">
    <citation type="submission" date="2023-04" db="EMBL/GenBank/DDBJ databases">
        <authorList>
            <person name="Bu L."/>
            <person name="Lu L."/>
            <person name="Laidemitt M.R."/>
            <person name="Zhang S.M."/>
            <person name="Mutuku M."/>
            <person name="Mkoji G."/>
            <person name="Steinauer M."/>
            <person name="Loker E.S."/>
        </authorList>
    </citation>
    <scope>NUCLEOTIDE SEQUENCE</scope>
    <source>
        <strain evidence="1">KasaAsao</strain>
        <tissue evidence="1">Whole Snail</tissue>
    </source>
</reference>
<dbReference type="AlphaFoldDB" id="A0AAD8BTX4"/>
<feature type="non-terminal residue" evidence="1">
    <location>
        <position position="1"/>
    </location>
</feature>
<name>A0AAD8BTX4_BIOPF</name>
<dbReference type="Proteomes" id="UP001233172">
    <property type="component" value="Unassembled WGS sequence"/>
</dbReference>
<organism evidence="1 2">
    <name type="scientific">Biomphalaria pfeifferi</name>
    <name type="common">Bloodfluke planorb</name>
    <name type="synonym">Freshwater snail</name>
    <dbReference type="NCBI Taxonomy" id="112525"/>
    <lineage>
        <taxon>Eukaryota</taxon>
        <taxon>Metazoa</taxon>
        <taxon>Spiralia</taxon>
        <taxon>Lophotrochozoa</taxon>
        <taxon>Mollusca</taxon>
        <taxon>Gastropoda</taxon>
        <taxon>Heterobranchia</taxon>
        <taxon>Euthyneura</taxon>
        <taxon>Panpulmonata</taxon>
        <taxon>Hygrophila</taxon>
        <taxon>Lymnaeoidea</taxon>
        <taxon>Planorbidae</taxon>
        <taxon>Biomphalaria</taxon>
    </lineage>
</organism>